<dbReference type="AlphaFoldDB" id="A0A9D3MDT1"/>
<name>A0A9D3MDT1_ANGAN</name>
<dbReference type="EMBL" id="JAFIRN010000008">
    <property type="protein sequence ID" value="KAG5843908.1"/>
    <property type="molecule type" value="Genomic_DNA"/>
</dbReference>
<feature type="region of interest" description="Disordered" evidence="1">
    <location>
        <begin position="139"/>
        <end position="175"/>
    </location>
</feature>
<dbReference type="PANTHER" id="PTHR10219:SF93">
    <property type="entry name" value="CERAMIDE-1-PHOSPHATE TRANSFER PROTEIN"/>
    <property type="match status" value="1"/>
</dbReference>
<dbReference type="Pfam" id="PF08718">
    <property type="entry name" value="GLTP"/>
    <property type="match status" value="2"/>
</dbReference>
<reference evidence="3" key="1">
    <citation type="submission" date="2021-01" db="EMBL/GenBank/DDBJ databases">
        <title>A chromosome-scale assembly of European eel, Anguilla anguilla.</title>
        <authorList>
            <person name="Henkel C."/>
            <person name="Jong-Raadsen S.A."/>
            <person name="Dufour S."/>
            <person name="Weltzien F.-A."/>
            <person name="Palstra A.P."/>
            <person name="Pelster B."/>
            <person name="Spaink H.P."/>
            <person name="Van Den Thillart G.E."/>
            <person name="Jansen H."/>
            <person name="Zahm M."/>
            <person name="Klopp C."/>
            <person name="Cedric C."/>
            <person name="Louis A."/>
            <person name="Berthelot C."/>
            <person name="Parey E."/>
            <person name="Roest Crollius H."/>
            <person name="Montfort J."/>
            <person name="Robinson-Rechavi M."/>
            <person name="Bucao C."/>
            <person name="Bouchez O."/>
            <person name="Gislard M."/>
            <person name="Lluch J."/>
            <person name="Milhes M."/>
            <person name="Lampietro C."/>
            <person name="Lopez Roques C."/>
            <person name="Donnadieu C."/>
            <person name="Braasch I."/>
            <person name="Desvignes T."/>
            <person name="Postlethwait J."/>
            <person name="Bobe J."/>
            <person name="Guiguen Y."/>
            <person name="Dirks R."/>
        </authorList>
    </citation>
    <scope>NUCLEOTIDE SEQUENCE</scope>
    <source>
        <strain evidence="3">Tag_6206</strain>
        <tissue evidence="3">Liver</tissue>
    </source>
</reference>
<evidence type="ECO:0000256" key="1">
    <source>
        <dbReference type="SAM" id="MobiDB-lite"/>
    </source>
</evidence>
<proteinExistence type="predicted"/>
<dbReference type="InterPro" id="IPR014830">
    <property type="entry name" value="Glycolipid_transfer_prot_dom"/>
</dbReference>
<protein>
    <recommendedName>
        <fullName evidence="2">Glycolipid transfer protein domain-containing protein</fullName>
    </recommendedName>
</protein>
<dbReference type="GO" id="GO:1902387">
    <property type="term" value="F:ceramide 1-phosphate binding"/>
    <property type="evidence" value="ECO:0007669"/>
    <property type="project" value="TreeGrafter"/>
</dbReference>
<dbReference type="GO" id="GO:0016020">
    <property type="term" value="C:membrane"/>
    <property type="evidence" value="ECO:0007669"/>
    <property type="project" value="TreeGrafter"/>
</dbReference>
<gene>
    <name evidence="3" type="ORF">ANANG_G00155880</name>
</gene>
<accession>A0A9D3MDT1</accession>
<evidence type="ECO:0000259" key="2">
    <source>
        <dbReference type="Pfam" id="PF08718"/>
    </source>
</evidence>
<feature type="domain" description="Glycolipid transfer protein" evidence="2">
    <location>
        <begin position="200"/>
        <end position="306"/>
    </location>
</feature>
<evidence type="ECO:0000313" key="3">
    <source>
        <dbReference type="EMBL" id="KAG5843908.1"/>
    </source>
</evidence>
<dbReference type="InterPro" id="IPR036497">
    <property type="entry name" value="GLTP_sf"/>
</dbReference>
<feature type="domain" description="Glycolipid transfer protein" evidence="2">
    <location>
        <begin position="97"/>
        <end position="153"/>
    </location>
</feature>
<evidence type="ECO:0000313" key="4">
    <source>
        <dbReference type="Proteomes" id="UP001044222"/>
    </source>
</evidence>
<dbReference type="GO" id="GO:1902388">
    <property type="term" value="F:ceramide 1-phosphate transfer activity"/>
    <property type="evidence" value="ECO:0007669"/>
    <property type="project" value="TreeGrafter"/>
</dbReference>
<keyword evidence="4" id="KW-1185">Reference proteome</keyword>
<comment type="caution">
    <text evidence="3">The sequence shown here is derived from an EMBL/GenBank/DDBJ whole genome shotgun (WGS) entry which is preliminary data.</text>
</comment>
<dbReference type="GO" id="GO:0005829">
    <property type="term" value="C:cytosol"/>
    <property type="evidence" value="ECO:0007669"/>
    <property type="project" value="TreeGrafter"/>
</dbReference>
<dbReference type="PANTHER" id="PTHR10219">
    <property type="entry name" value="GLYCOLIPID TRANSFER PROTEIN-RELATED"/>
    <property type="match status" value="1"/>
</dbReference>
<dbReference type="Proteomes" id="UP001044222">
    <property type="component" value="Chromosome 8"/>
</dbReference>
<organism evidence="3 4">
    <name type="scientific">Anguilla anguilla</name>
    <name type="common">European freshwater eel</name>
    <name type="synonym">Muraena anguilla</name>
    <dbReference type="NCBI Taxonomy" id="7936"/>
    <lineage>
        <taxon>Eukaryota</taxon>
        <taxon>Metazoa</taxon>
        <taxon>Chordata</taxon>
        <taxon>Craniata</taxon>
        <taxon>Vertebrata</taxon>
        <taxon>Euteleostomi</taxon>
        <taxon>Actinopterygii</taxon>
        <taxon>Neopterygii</taxon>
        <taxon>Teleostei</taxon>
        <taxon>Anguilliformes</taxon>
        <taxon>Anguillidae</taxon>
        <taxon>Anguilla</taxon>
    </lineage>
</organism>
<sequence length="344" mass="38925">MVTMGIKTKAAVAIVILLVFLGSMWLQGGLENQWRSCMKGFPQDQEPVIVTILNDTGTDSERDTDRVPLGKCPGQDFQVSRLLSYLLAAPAPPSDVLLQPYLSSWDELIKFMEALGPMVGIISQEIDGKTSIIRQLARNDAERQMERPQEEEVREGEEHIRANADGRRDWKVEERPGPQTAIAVKTEGKDAVGEERHFADFGESYLSVRSMIQVELRRGTVDFAEQTDSGCRTLLRLHRALLWLQLFLKKLGEKPAAGARLRSPSELCREAYQQTLAHHHSWLVRRAAELAFLAMPDRGFFFRLVCVHNQDDLALVLNRVVRAIGEVYQRTQNALEEYSMLNLP</sequence>
<dbReference type="SUPFAM" id="SSF110004">
    <property type="entry name" value="Glycolipid transfer protein, GLTP"/>
    <property type="match status" value="2"/>
</dbReference>
<dbReference type="Gene3D" id="1.10.3520.10">
    <property type="entry name" value="Glycolipid transfer protein"/>
    <property type="match status" value="1"/>
</dbReference>